<dbReference type="InterPro" id="IPR036864">
    <property type="entry name" value="Zn2-C6_fun-type_DNA-bd_sf"/>
</dbReference>
<dbReference type="Proteomes" id="UP000769157">
    <property type="component" value="Unassembled WGS sequence"/>
</dbReference>
<dbReference type="EMBL" id="JAEUBE010000158">
    <property type="protein sequence ID" value="KAH3668250.1"/>
    <property type="molecule type" value="Genomic_DNA"/>
</dbReference>
<dbReference type="Pfam" id="PF11951">
    <property type="entry name" value="Fungal_trans_2"/>
    <property type="match status" value="1"/>
</dbReference>
<dbReference type="AlphaFoldDB" id="A0A9P8PAM1"/>
<dbReference type="PANTHER" id="PTHR37534">
    <property type="entry name" value="TRANSCRIPTIONAL ACTIVATOR PROTEIN UGA3"/>
    <property type="match status" value="1"/>
</dbReference>
<gene>
    <name evidence="4" type="ORF">OGAPHI_002004</name>
</gene>
<dbReference type="PROSITE" id="PS50048">
    <property type="entry name" value="ZN2_CY6_FUNGAL_2"/>
    <property type="match status" value="1"/>
</dbReference>
<comment type="subcellular location">
    <subcellularLocation>
        <location evidence="1">Nucleus</location>
    </subcellularLocation>
</comment>
<dbReference type="GeneID" id="70233971"/>
<dbReference type="InterPro" id="IPR021858">
    <property type="entry name" value="Fun_TF"/>
</dbReference>
<name>A0A9P8PAM1_9ASCO</name>
<dbReference type="PANTHER" id="PTHR37534:SF46">
    <property type="entry name" value="ZN(II)2CYS6 TRANSCRIPTION FACTOR (EUROFUNG)"/>
    <property type="match status" value="1"/>
</dbReference>
<proteinExistence type="predicted"/>
<dbReference type="SUPFAM" id="SSF57701">
    <property type="entry name" value="Zn2/Cys6 DNA-binding domain"/>
    <property type="match status" value="1"/>
</dbReference>
<dbReference type="InterPro" id="IPR001138">
    <property type="entry name" value="Zn2Cys6_DnaBD"/>
</dbReference>
<dbReference type="GO" id="GO:0008270">
    <property type="term" value="F:zinc ion binding"/>
    <property type="evidence" value="ECO:0007669"/>
    <property type="project" value="InterPro"/>
</dbReference>
<evidence type="ECO:0000259" key="3">
    <source>
        <dbReference type="PROSITE" id="PS50048"/>
    </source>
</evidence>
<feature type="domain" description="Zn(2)-C6 fungal-type" evidence="3">
    <location>
        <begin position="9"/>
        <end position="39"/>
    </location>
</feature>
<evidence type="ECO:0000256" key="2">
    <source>
        <dbReference type="ARBA" id="ARBA00023242"/>
    </source>
</evidence>
<dbReference type="CDD" id="cd00067">
    <property type="entry name" value="GAL4"/>
    <property type="match status" value="1"/>
</dbReference>
<dbReference type="OrthoDB" id="3995722at2759"/>
<keyword evidence="5" id="KW-1185">Reference proteome</keyword>
<dbReference type="SMART" id="SM00066">
    <property type="entry name" value="GAL4"/>
    <property type="match status" value="1"/>
</dbReference>
<reference evidence="4" key="2">
    <citation type="submission" date="2021-01" db="EMBL/GenBank/DDBJ databases">
        <authorList>
            <person name="Schikora-Tamarit M.A."/>
        </authorList>
    </citation>
    <scope>NUCLEOTIDE SEQUENCE</scope>
    <source>
        <strain evidence="4">CBS6075</strain>
    </source>
</reference>
<accession>A0A9P8PAM1</accession>
<evidence type="ECO:0000256" key="1">
    <source>
        <dbReference type="ARBA" id="ARBA00004123"/>
    </source>
</evidence>
<organism evidence="4 5">
    <name type="scientific">Ogataea philodendri</name>
    <dbReference type="NCBI Taxonomy" id="1378263"/>
    <lineage>
        <taxon>Eukaryota</taxon>
        <taxon>Fungi</taxon>
        <taxon>Dikarya</taxon>
        <taxon>Ascomycota</taxon>
        <taxon>Saccharomycotina</taxon>
        <taxon>Pichiomycetes</taxon>
        <taxon>Pichiales</taxon>
        <taxon>Pichiaceae</taxon>
        <taxon>Ogataea</taxon>
    </lineage>
</organism>
<comment type="caution">
    <text evidence="4">The sequence shown here is derived from an EMBL/GenBank/DDBJ whole genome shotgun (WGS) entry which is preliminary data.</text>
</comment>
<dbReference type="GO" id="GO:0000981">
    <property type="term" value="F:DNA-binding transcription factor activity, RNA polymerase II-specific"/>
    <property type="evidence" value="ECO:0007669"/>
    <property type="project" value="InterPro"/>
</dbReference>
<dbReference type="GO" id="GO:0005634">
    <property type="term" value="C:nucleus"/>
    <property type="evidence" value="ECO:0007669"/>
    <property type="project" value="UniProtKB-SubCell"/>
</dbReference>
<sequence>MSKSRTRSGCFTCRKRKKKCDERLPVCSGCSRNFLQCCWPENTAKALPKDFKIKAAVSPPETHKEPSPDTDEYPVPANMCFVFELPSYQSESPKSPPRYDIISPHPNLHMVVNDSSAKFSWLIVAVHTLHTLETQFHKQLDSQTLDALSSLPDSSTVLNVFVRNFPLALFFGNTQKLPSPYEFYSHSLTFASLVDLPFASDWHVAQQRALLLESMETMAKLADAKTTKMLAPVRHKMTLTWTAIQTLEIQLPLQQLSESQKQAQKNLAVFKALFYSQEILYLKLADQTTDSSSPVVKFYLEQLFGELNFLDGVSLSVLLLPLLIGGCVADKMSYREFFSKELYIMAAQQNYPLAKSLAETLEDLWCAEQSGMASAYSWLISTSGH</sequence>
<reference evidence="4" key="1">
    <citation type="journal article" date="2021" name="Open Biol.">
        <title>Shared evolutionary footprints suggest mitochondrial oxidative damage underlies multiple complex I losses in fungi.</title>
        <authorList>
            <person name="Schikora-Tamarit M.A."/>
            <person name="Marcet-Houben M."/>
            <person name="Nosek J."/>
            <person name="Gabaldon T."/>
        </authorList>
    </citation>
    <scope>NUCLEOTIDE SEQUENCE</scope>
    <source>
        <strain evidence="4">CBS6075</strain>
    </source>
</reference>
<protein>
    <recommendedName>
        <fullName evidence="3">Zn(2)-C6 fungal-type domain-containing protein</fullName>
    </recommendedName>
</protein>
<keyword evidence="2" id="KW-0539">Nucleus</keyword>
<evidence type="ECO:0000313" key="4">
    <source>
        <dbReference type="EMBL" id="KAH3668250.1"/>
    </source>
</evidence>
<dbReference type="Pfam" id="PF00172">
    <property type="entry name" value="Zn_clus"/>
    <property type="match status" value="1"/>
</dbReference>
<dbReference type="RefSeq" id="XP_046062664.1">
    <property type="nucleotide sequence ID" value="XM_046202828.1"/>
</dbReference>
<dbReference type="Gene3D" id="4.10.240.10">
    <property type="entry name" value="Zn(2)-C6 fungal-type DNA-binding domain"/>
    <property type="match status" value="1"/>
</dbReference>
<evidence type="ECO:0000313" key="5">
    <source>
        <dbReference type="Proteomes" id="UP000769157"/>
    </source>
</evidence>
<dbReference type="PROSITE" id="PS00463">
    <property type="entry name" value="ZN2_CY6_FUNGAL_1"/>
    <property type="match status" value="1"/>
</dbReference>